<sequence length="225" mass="24421">MRRLLVVVAHGDDETLGAGATLARLADEGVRIRLCVLTHDDGSRHAAGPQAATDRSVAVKEAARILGIAEVGVHGYGDNRLDTVGQLDLNRTVEAEVREFGPDAVFTSSTADLNQDHRLVSAAVRVAARPGRSGVKEIRCFEVRSATDWGEASGIRPAFSPVCWQVVSEDHVERKLAALRAYGREVEEWPQPRSEEGVRALAAYRGSQVSVAYAEAFEIPRLVRD</sequence>
<comment type="caution">
    <text evidence="2">The sequence shown here is derived from an EMBL/GenBank/DDBJ whole genome shotgun (WGS) entry which is preliminary data.</text>
</comment>
<dbReference type="PANTHER" id="PTHR12993">
    <property type="entry name" value="N-ACETYLGLUCOSAMINYL-PHOSPHATIDYLINOSITOL DE-N-ACETYLASE-RELATED"/>
    <property type="match status" value="1"/>
</dbReference>
<dbReference type="InterPro" id="IPR024078">
    <property type="entry name" value="LmbE-like_dom_sf"/>
</dbReference>
<reference evidence="2 3" key="1">
    <citation type="submission" date="2019-10" db="EMBL/GenBank/DDBJ databases">
        <title>Streptomyces tenebrisbrunneis sp.nov., an endogenous actinomycete isolated from of Lycium ruthenicum.</title>
        <authorList>
            <person name="Ma L."/>
        </authorList>
    </citation>
    <scope>NUCLEOTIDE SEQUENCE [LARGE SCALE GENOMIC DNA]</scope>
    <source>
        <strain evidence="2 3">TRM 66187</strain>
    </source>
</reference>
<dbReference type="Gene3D" id="3.40.50.10320">
    <property type="entry name" value="LmbE-like"/>
    <property type="match status" value="1"/>
</dbReference>
<gene>
    <name evidence="2" type="ORF">GCU69_17920</name>
</gene>
<dbReference type="EMBL" id="WHPN01000301">
    <property type="protein sequence ID" value="KAF4407756.1"/>
    <property type="molecule type" value="Genomic_DNA"/>
</dbReference>
<dbReference type="PANTHER" id="PTHR12993:SF11">
    <property type="entry name" value="N-ACETYLGLUCOSAMINYL-PHOSPHATIDYLINOSITOL DE-N-ACETYLASE"/>
    <property type="match status" value="1"/>
</dbReference>
<protein>
    <submittedName>
        <fullName evidence="2">PIG-L family deacetylase</fullName>
    </submittedName>
</protein>
<keyword evidence="3" id="KW-1185">Reference proteome</keyword>
<keyword evidence="1" id="KW-0862">Zinc</keyword>
<dbReference type="Proteomes" id="UP000621266">
    <property type="component" value="Unassembled WGS sequence"/>
</dbReference>
<dbReference type="SUPFAM" id="SSF102588">
    <property type="entry name" value="LmbE-like"/>
    <property type="match status" value="1"/>
</dbReference>
<organism evidence="2 3">
    <name type="scientific">Streptomyces lycii</name>
    <dbReference type="NCBI Taxonomy" id="2654337"/>
    <lineage>
        <taxon>Bacteria</taxon>
        <taxon>Bacillati</taxon>
        <taxon>Actinomycetota</taxon>
        <taxon>Actinomycetes</taxon>
        <taxon>Kitasatosporales</taxon>
        <taxon>Streptomycetaceae</taxon>
        <taxon>Streptomyces</taxon>
    </lineage>
</organism>
<name>A0ABQ7FFH6_9ACTN</name>
<proteinExistence type="predicted"/>
<accession>A0ABQ7FFH6</accession>
<evidence type="ECO:0000313" key="2">
    <source>
        <dbReference type="EMBL" id="KAF4407756.1"/>
    </source>
</evidence>
<evidence type="ECO:0000313" key="3">
    <source>
        <dbReference type="Proteomes" id="UP000621266"/>
    </source>
</evidence>
<dbReference type="Pfam" id="PF02585">
    <property type="entry name" value="PIG-L"/>
    <property type="match status" value="1"/>
</dbReference>
<evidence type="ECO:0000256" key="1">
    <source>
        <dbReference type="ARBA" id="ARBA00022833"/>
    </source>
</evidence>
<dbReference type="InterPro" id="IPR003737">
    <property type="entry name" value="GlcNAc_PI_deacetylase-related"/>
</dbReference>